<gene>
    <name evidence="2" type="ORF">ACI2JU_18910</name>
</gene>
<keyword evidence="3" id="KW-1185">Reference proteome</keyword>
<keyword evidence="1" id="KW-0472">Membrane</keyword>
<feature type="transmembrane region" description="Helical" evidence="1">
    <location>
        <begin position="6"/>
        <end position="21"/>
    </location>
</feature>
<name>A0ABW8L1K8_9GAMM</name>
<sequence length="234" mass="25418">MFDLNYWPLIGIPVVVLGFALRFNPLIVVTVAGLATGWAVNLDILTLLQTFGEKFMNSRQLASFILILPVIALLERYGLQQHAKNWIAQIQSATSARILALYFIVRECSAALGLLSLGGQAQTVRPLLAPMALGAATNKHGELPKPIKDMISAHAAAVDNIAMFFGEDIFIAFGAVLLMDAFLKENGIAGIEPLHIGLWAIPTAIAALIIHLFRLSRLEAKIALAVAHYKQQEV</sequence>
<evidence type="ECO:0000313" key="3">
    <source>
        <dbReference type="Proteomes" id="UP001620262"/>
    </source>
</evidence>
<keyword evidence="1" id="KW-0812">Transmembrane</keyword>
<feature type="transmembrane region" description="Helical" evidence="1">
    <location>
        <begin position="60"/>
        <end position="79"/>
    </location>
</feature>
<evidence type="ECO:0000313" key="2">
    <source>
        <dbReference type="EMBL" id="MFK3865920.1"/>
    </source>
</evidence>
<feature type="transmembrane region" description="Helical" evidence="1">
    <location>
        <begin position="26"/>
        <end position="48"/>
    </location>
</feature>
<proteinExistence type="predicted"/>
<keyword evidence="1" id="KW-1133">Transmembrane helix</keyword>
<dbReference type="RefSeq" id="WP_145233413.1">
    <property type="nucleotide sequence ID" value="NZ_CABVLM010000011.1"/>
</dbReference>
<dbReference type="InterPro" id="IPR010374">
    <property type="entry name" value="DUF969"/>
</dbReference>
<feature type="transmembrane region" description="Helical" evidence="1">
    <location>
        <begin position="194"/>
        <end position="213"/>
    </location>
</feature>
<comment type="caution">
    <text evidence="2">The sequence shown here is derived from an EMBL/GenBank/DDBJ whole genome shotgun (WGS) entry which is preliminary data.</text>
</comment>
<dbReference type="Pfam" id="PF06149">
    <property type="entry name" value="DUF969"/>
    <property type="match status" value="1"/>
</dbReference>
<accession>A0ABW8L1K8</accession>
<evidence type="ECO:0000256" key="1">
    <source>
        <dbReference type="SAM" id="Phobius"/>
    </source>
</evidence>
<dbReference type="EMBL" id="JBJDOT010000033">
    <property type="protein sequence ID" value="MFK3865920.1"/>
    <property type="molecule type" value="Genomic_DNA"/>
</dbReference>
<protein>
    <submittedName>
        <fullName evidence="2">DUF969 domain-containing protein</fullName>
    </submittedName>
</protein>
<feature type="transmembrane region" description="Helical" evidence="1">
    <location>
        <begin position="161"/>
        <end position="182"/>
    </location>
</feature>
<dbReference type="Proteomes" id="UP001620262">
    <property type="component" value="Unassembled WGS sequence"/>
</dbReference>
<organism evidence="2 3">
    <name type="scientific">Pseudoalteromonas rhizosphaerae</name>
    <dbReference type="NCBI Taxonomy" id="2518973"/>
    <lineage>
        <taxon>Bacteria</taxon>
        <taxon>Pseudomonadati</taxon>
        <taxon>Pseudomonadota</taxon>
        <taxon>Gammaproteobacteria</taxon>
        <taxon>Alteromonadales</taxon>
        <taxon>Pseudoalteromonadaceae</taxon>
        <taxon>Pseudoalteromonas</taxon>
    </lineage>
</organism>
<reference evidence="2 3" key="1">
    <citation type="submission" date="2024-11" db="EMBL/GenBank/DDBJ databases">
        <title>The Natural Products Discovery Center: Release of the First 8490 Sequenced Strains for Exploring Actinobacteria Biosynthetic Diversity.</title>
        <authorList>
            <person name="Kalkreuter E."/>
            <person name="Kautsar S.A."/>
            <person name="Yang D."/>
            <person name="Bader C.D."/>
            <person name="Teijaro C.N."/>
            <person name="Fluegel L."/>
            <person name="Davis C.M."/>
            <person name="Simpson J.R."/>
            <person name="Lauterbach L."/>
            <person name="Steele A.D."/>
            <person name="Gui C."/>
            <person name="Meng S."/>
            <person name="Li G."/>
            <person name="Viehrig K."/>
            <person name="Ye F."/>
            <person name="Su P."/>
            <person name="Kiefer A.F."/>
            <person name="Nichols A."/>
            <person name="Cepeda A.J."/>
            <person name="Yan W."/>
            <person name="Fan B."/>
            <person name="Jiang Y."/>
            <person name="Adhikari A."/>
            <person name="Zheng C.-J."/>
            <person name="Schuster L."/>
            <person name="Cowan T.M."/>
            <person name="Smanski M.J."/>
            <person name="Chevrette M.G."/>
            <person name="De Carvalho L.P.S."/>
            <person name="Shen B."/>
        </authorList>
    </citation>
    <scope>NUCLEOTIDE SEQUENCE [LARGE SCALE GENOMIC DNA]</scope>
    <source>
        <strain evidence="2 3">NPDC078403</strain>
    </source>
</reference>